<dbReference type="KEGG" id="ccp:CHC_T00005801001"/>
<dbReference type="Pfam" id="PF12874">
    <property type="entry name" value="zf-met"/>
    <property type="match status" value="1"/>
</dbReference>
<dbReference type="EMBL" id="HG001851">
    <property type="protein sequence ID" value="CDF37585.1"/>
    <property type="molecule type" value="Genomic_DNA"/>
</dbReference>
<dbReference type="SMART" id="SM00355">
    <property type="entry name" value="ZnF_C2H2"/>
    <property type="match status" value="2"/>
</dbReference>
<feature type="region of interest" description="Disordered" evidence="1">
    <location>
        <begin position="1"/>
        <end position="120"/>
    </location>
</feature>
<evidence type="ECO:0000256" key="1">
    <source>
        <dbReference type="SAM" id="MobiDB-lite"/>
    </source>
</evidence>
<feature type="region of interest" description="Disordered" evidence="1">
    <location>
        <begin position="182"/>
        <end position="205"/>
    </location>
</feature>
<dbReference type="RefSeq" id="XP_005717456.1">
    <property type="nucleotide sequence ID" value="XM_005717399.1"/>
</dbReference>
<evidence type="ECO:0000313" key="3">
    <source>
        <dbReference type="EMBL" id="CDF37585.1"/>
    </source>
</evidence>
<feature type="domain" description="C2H2-type" evidence="2">
    <location>
        <begin position="215"/>
        <end position="237"/>
    </location>
</feature>
<feature type="region of interest" description="Disordered" evidence="1">
    <location>
        <begin position="263"/>
        <end position="283"/>
    </location>
</feature>
<dbReference type="InterPro" id="IPR003604">
    <property type="entry name" value="Matrin/U1-like-C_Znf_C2H2"/>
</dbReference>
<dbReference type="SUPFAM" id="SSF57667">
    <property type="entry name" value="beta-beta-alpha zinc fingers"/>
    <property type="match status" value="2"/>
</dbReference>
<dbReference type="Gene3D" id="3.30.160.60">
    <property type="entry name" value="Classic Zinc Finger"/>
    <property type="match status" value="1"/>
</dbReference>
<evidence type="ECO:0000313" key="4">
    <source>
        <dbReference type="Proteomes" id="UP000012073"/>
    </source>
</evidence>
<accession>R7QJK6</accession>
<dbReference type="AlphaFoldDB" id="R7QJK6"/>
<proteinExistence type="predicted"/>
<dbReference type="SMART" id="SM00451">
    <property type="entry name" value="ZnF_U1"/>
    <property type="match status" value="2"/>
</dbReference>
<feature type="compositionally biased region" description="Low complexity" evidence="1">
    <location>
        <begin position="110"/>
        <end position="120"/>
    </location>
</feature>
<feature type="domain" description="C2H2-type" evidence="2">
    <location>
        <begin position="290"/>
        <end position="312"/>
    </location>
</feature>
<reference evidence="4" key="1">
    <citation type="journal article" date="2013" name="Proc. Natl. Acad. Sci. U.S.A.">
        <title>Genome structure and metabolic features in the red seaweed Chondrus crispus shed light on evolution of the Archaeplastida.</title>
        <authorList>
            <person name="Collen J."/>
            <person name="Porcel B."/>
            <person name="Carre W."/>
            <person name="Ball S.G."/>
            <person name="Chaparro C."/>
            <person name="Tonon T."/>
            <person name="Barbeyron T."/>
            <person name="Michel G."/>
            <person name="Noel B."/>
            <person name="Valentin K."/>
            <person name="Elias M."/>
            <person name="Artiguenave F."/>
            <person name="Arun A."/>
            <person name="Aury J.M."/>
            <person name="Barbosa-Neto J.F."/>
            <person name="Bothwell J.H."/>
            <person name="Bouget F.Y."/>
            <person name="Brillet L."/>
            <person name="Cabello-Hurtado F."/>
            <person name="Capella-Gutierrez S."/>
            <person name="Charrier B."/>
            <person name="Cladiere L."/>
            <person name="Cock J.M."/>
            <person name="Coelho S.M."/>
            <person name="Colleoni C."/>
            <person name="Czjzek M."/>
            <person name="Da Silva C."/>
            <person name="Delage L."/>
            <person name="Denoeud F."/>
            <person name="Deschamps P."/>
            <person name="Dittami S.M."/>
            <person name="Gabaldon T."/>
            <person name="Gachon C.M."/>
            <person name="Groisillier A."/>
            <person name="Herve C."/>
            <person name="Jabbari K."/>
            <person name="Katinka M."/>
            <person name="Kloareg B."/>
            <person name="Kowalczyk N."/>
            <person name="Labadie K."/>
            <person name="Leblanc C."/>
            <person name="Lopez P.J."/>
            <person name="McLachlan D.H."/>
            <person name="Meslet-Cladiere L."/>
            <person name="Moustafa A."/>
            <person name="Nehr Z."/>
            <person name="Nyvall Collen P."/>
            <person name="Panaud O."/>
            <person name="Partensky F."/>
            <person name="Poulain J."/>
            <person name="Rensing S.A."/>
            <person name="Rousvoal S."/>
            <person name="Samson G."/>
            <person name="Symeonidi A."/>
            <person name="Weissenbach J."/>
            <person name="Zambounis A."/>
            <person name="Wincker P."/>
            <person name="Boyen C."/>
        </authorList>
    </citation>
    <scope>NUCLEOTIDE SEQUENCE [LARGE SCALE GENOMIC DNA]</scope>
    <source>
        <strain evidence="4">cv. Stackhouse</strain>
    </source>
</reference>
<dbReference type="GO" id="GO:0003676">
    <property type="term" value="F:nucleic acid binding"/>
    <property type="evidence" value="ECO:0007669"/>
    <property type="project" value="InterPro"/>
</dbReference>
<feature type="compositionally biased region" description="Polar residues" evidence="1">
    <location>
        <begin position="78"/>
        <end position="92"/>
    </location>
</feature>
<dbReference type="GO" id="GO:0008270">
    <property type="term" value="F:zinc ion binding"/>
    <property type="evidence" value="ECO:0007669"/>
    <property type="project" value="InterPro"/>
</dbReference>
<dbReference type="InterPro" id="IPR013087">
    <property type="entry name" value="Znf_C2H2_type"/>
</dbReference>
<feature type="compositionally biased region" description="Basic and acidic residues" evidence="1">
    <location>
        <begin position="184"/>
        <end position="201"/>
    </location>
</feature>
<protein>
    <recommendedName>
        <fullName evidence="2">C2H2-type domain-containing protein</fullName>
    </recommendedName>
</protein>
<keyword evidence="4" id="KW-1185">Reference proteome</keyword>
<dbReference type="InterPro" id="IPR036236">
    <property type="entry name" value="Znf_C2H2_sf"/>
</dbReference>
<gene>
    <name evidence="3" type="ORF">CHC_T00005801001</name>
</gene>
<sequence length="331" mass="36162">MQPLKKRSVVSSLSNNSPVTKTILASKKASNSTIATRTPDRTSPTVTAPAAKQASSSSTRDSLSERRGVPLTILRAAQETSNNRVSKVQRTTPTPPRKDNDGKDKCPSPAKSSESSGFSMSEASKCAVFMPKVQQAVSRMSIKSSGKQTRQNDMVLSPTKYASPTFHPTAILAKPKQRNAIMGKRQDQEPKDTAPSADDKMQTPPIPNMRAFVSCVLCDEYFDSIDALSTHLTSPEHIQKQTVQGRERAEKQKEFFGKVLGTGSAKQRPSTLNEAAGEKTGPSATRSLHCPICNVSCTSVDNLESHLRGKLHAKRVRHAEARKTMQQWQFI</sequence>
<dbReference type="PROSITE" id="PS00028">
    <property type="entry name" value="ZINC_FINGER_C2H2_1"/>
    <property type="match status" value="2"/>
</dbReference>
<dbReference type="Proteomes" id="UP000012073">
    <property type="component" value="Unassembled WGS sequence"/>
</dbReference>
<organism evidence="3 4">
    <name type="scientific">Chondrus crispus</name>
    <name type="common">Carrageen Irish moss</name>
    <name type="synonym">Polymorpha crispa</name>
    <dbReference type="NCBI Taxonomy" id="2769"/>
    <lineage>
        <taxon>Eukaryota</taxon>
        <taxon>Rhodophyta</taxon>
        <taxon>Florideophyceae</taxon>
        <taxon>Rhodymeniophycidae</taxon>
        <taxon>Gigartinales</taxon>
        <taxon>Gigartinaceae</taxon>
        <taxon>Chondrus</taxon>
    </lineage>
</organism>
<feature type="compositionally biased region" description="Basic and acidic residues" evidence="1">
    <location>
        <begin position="96"/>
        <end position="106"/>
    </location>
</feature>
<dbReference type="Gramene" id="CDF37585">
    <property type="protein sequence ID" value="CDF37585"/>
    <property type="gene ID" value="CHC_T00005801001"/>
</dbReference>
<dbReference type="OrthoDB" id="434647at2759"/>
<evidence type="ECO:0000259" key="2">
    <source>
        <dbReference type="PROSITE" id="PS00028"/>
    </source>
</evidence>
<name>R7QJK6_CHOCR</name>
<feature type="compositionally biased region" description="Low complexity" evidence="1">
    <location>
        <begin position="9"/>
        <end position="18"/>
    </location>
</feature>
<feature type="compositionally biased region" description="Polar residues" evidence="1">
    <location>
        <begin position="264"/>
        <end position="273"/>
    </location>
</feature>
<feature type="compositionally biased region" description="Polar residues" evidence="1">
    <location>
        <begin position="28"/>
        <end position="46"/>
    </location>
</feature>
<dbReference type="GeneID" id="17325172"/>